<dbReference type="RefSeq" id="WP_275470002.1">
    <property type="nucleotide sequence ID" value="NZ_CP110232.1"/>
</dbReference>
<dbReference type="Gene3D" id="3.90.1150.10">
    <property type="entry name" value="Aspartate Aminotransferase, domain 1"/>
    <property type="match status" value="1"/>
</dbReference>
<dbReference type="KEGG" id="vie:OL234_04720"/>
<dbReference type="NCBIfam" id="TIGR01977">
    <property type="entry name" value="am_tr_V_EF2568"/>
    <property type="match status" value="1"/>
</dbReference>
<organism evidence="6 7">
    <name type="scientific">Vagococcus intermedius</name>
    <dbReference type="NCBI Taxonomy" id="2991418"/>
    <lineage>
        <taxon>Bacteria</taxon>
        <taxon>Bacillati</taxon>
        <taxon>Bacillota</taxon>
        <taxon>Bacilli</taxon>
        <taxon>Lactobacillales</taxon>
        <taxon>Enterococcaceae</taxon>
        <taxon>Vagococcus</taxon>
    </lineage>
</organism>
<dbReference type="InterPro" id="IPR015424">
    <property type="entry name" value="PyrdxlP-dep_Trfase"/>
</dbReference>
<dbReference type="Proteomes" id="UP001179647">
    <property type="component" value="Chromosome"/>
</dbReference>
<dbReference type="Pfam" id="PF00266">
    <property type="entry name" value="Aminotran_5"/>
    <property type="match status" value="1"/>
</dbReference>
<evidence type="ECO:0000256" key="4">
    <source>
        <dbReference type="RuleBase" id="RU004504"/>
    </source>
</evidence>
<dbReference type="InterPro" id="IPR020578">
    <property type="entry name" value="Aminotrans_V_PyrdxlP_BS"/>
</dbReference>
<feature type="domain" description="Aminotransferase class V" evidence="5">
    <location>
        <begin position="3"/>
        <end position="368"/>
    </location>
</feature>
<keyword evidence="2" id="KW-0663">Pyridoxal phosphate</keyword>
<proteinExistence type="inferred from homology"/>
<dbReference type="InterPro" id="IPR015422">
    <property type="entry name" value="PyrdxlP-dep_Trfase_small"/>
</dbReference>
<dbReference type="GO" id="GO:0008483">
    <property type="term" value="F:transaminase activity"/>
    <property type="evidence" value="ECO:0007669"/>
    <property type="project" value="UniProtKB-KW"/>
</dbReference>
<keyword evidence="6" id="KW-0808">Transferase</keyword>
<evidence type="ECO:0000313" key="6">
    <source>
        <dbReference type="EMBL" id="WEG74203.1"/>
    </source>
</evidence>
<evidence type="ECO:0000256" key="2">
    <source>
        <dbReference type="ARBA" id="ARBA00022898"/>
    </source>
</evidence>
<sequence>MYYFDNAATTIKKPKQVGEAIFEAVTSEKVGNPARGAHSYSIDAFSAVYEARLKIASLFGASDELAVAFTQNATMALNIAIKGLIPSDCHVITTVLEHNSVLRPLYELSQRNVNLSFVNYDKDRQCLCYEEFEKLIQEDTRAIVCTQVSNVLGDIVNLEFISKLCQKYNLLFIVDGSQGAGLVPFNFDRLKVDAFCFTGHKSLYGPQGTGGLIVKSDSQIKGIVSGGSGNLSFSKKHPQELPDRLEAGTLNSHSLIGLSAGIDYVLDETPEKLWNQQIKLTSKMREVFKSMDSISLYGSDTQSIGTLALNIGQVNASDIAMLLWDEYRIAVRAGSHCAPLVHQTFKTIEQGMVRFSFSSFTTVEEIDYAIEAVDAIAKKIR</sequence>
<dbReference type="InterPro" id="IPR000192">
    <property type="entry name" value="Aminotrans_V_dom"/>
</dbReference>
<dbReference type="PROSITE" id="PS00595">
    <property type="entry name" value="AA_TRANSFER_CLASS_5"/>
    <property type="match status" value="1"/>
</dbReference>
<evidence type="ECO:0000259" key="5">
    <source>
        <dbReference type="Pfam" id="PF00266"/>
    </source>
</evidence>
<protein>
    <submittedName>
        <fullName evidence="6">Aminotransferase class V-fold PLP-dependent enzyme</fullName>
    </submittedName>
</protein>
<dbReference type="InterPro" id="IPR015421">
    <property type="entry name" value="PyrdxlP-dep_Trfase_major"/>
</dbReference>
<keyword evidence="7" id="KW-1185">Reference proteome</keyword>
<evidence type="ECO:0000256" key="1">
    <source>
        <dbReference type="ARBA" id="ARBA00001933"/>
    </source>
</evidence>
<evidence type="ECO:0000256" key="3">
    <source>
        <dbReference type="RuleBase" id="RU004075"/>
    </source>
</evidence>
<dbReference type="InterPro" id="IPR010969">
    <property type="entry name" value="Cys_dSase-rel_unknwn_funct"/>
</dbReference>
<evidence type="ECO:0000313" key="7">
    <source>
        <dbReference type="Proteomes" id="UP001179647"/>
    </source>
</evidence>
<dbReference type="PANTHER" id="PTHR43586">
    <property type="entry name" value="CYSTEINE DESULFURASE"/>
    <property type="match status" value="1"/>
</dbReference>
<accession>A0AAF0I7B5</accession>
<dbReference type="AlphaFoldDB" id="A0AAF0I7B5"/>
<dbReference type="PANTHER" id="PTHR43586:SF4">
    <property type="entry name" value="ISOPENICILLIN N EPIMERASE"/>
    <property type="match status" value="1"/>
</dbReference>
<comment type="cofactor">
    <cofactor evidence="1 4">
        <name>pyridoxal 5'-phosphate</name>
        <dbReference type="ChEBI" id="CHEBI:597326"/>
    </cofactor>
</comment>
<name>A0AAF0I7B5_9ENTE</name>
<gene>
    <name evidence="6" type="ORF">OL234_04720</name>
</gene>
<keyword evidence="6" id="KW-0032">Aminotransferase</keyword>
<reference evidence="6" key="1">
    <citation type="submission" date="2022-10" db="EMBL/GenBank/DDBJ databases">
        <title>Vagococcus sp. isolated from poultry meat.</title>
        <authorList>
            <person name="Johansson P."/>
            <person name="Bjorkroth J."/>
        </authorList>
    </citation>
    <scope>NUCLEOTIDE SEQUENCE</scope>
    <source>
        <strain evidence="6">STAA11</strain>
    </source>
</reference>
<dbReference type="Gene3D" id="3.40.640.10">
    <property type="entry name" value="Type I PLP-dependent aspartate aminotransferase-like (Major domain)"/>
    <property type="match status" value="1"/>
</dbReference>
<comment type="similarity">
    <text evidence="3">Belongs to the class-V pyridoxal-phosphate-dependent aminotransferase family.</text>
</comment>
<dbReference type="SUPFAM" id="SSF53383">
    <property type="entry name" value="PLP-dependent transferases"/>
    <property type="match status" value="1"/>
</dbReference>
<dbReference type="EMBL" id="CP110232">
    <property type="protein sequence ID" value="WEG74203.1"/>
    <property type="molecule type" value="Genomic_DNA"/>
</dbReference>